<dbReference type="Pfam" id="PF00392">
    <property type="entry name" value="GntR"/>
    <property type="match status" value="1"/>
</dbReference>
<keyword evidence="5" id="KW-0804">Transcription</keyword>
<dbReference type="SUPFAM" id="SSF46785">
    <property type="entry name" value="Winged helix' DNA-binding domain"/>
    <property type="match status" value="1"/>
</dbReference>
<evidence type="ECO:0000256" key="5">
    <source>
        <dbReference type="ARBA" id="ARBA00023163"/>
    </source>
</evidence>
<keyword evidence="8" id="KW-1185">Reference proteome</keyword>
<comment type="caution">
    <text evidence="7">The sequence shown here is derived from an EMBL/GenBank/DDBJ whole genome shotgun (WGS) entry which is preliminary data.</text>
</comment>
<dbReference type="PANTHER" id="PTHR46577">
    <property type="entry name" value="HTH-TYPE TRANSCRIPTIONAL REGULATORY PROTEIN GABR"/>
    <property type="match status" value="1"/>
</dbReference>
<dbReference type="Proteomes" id="UP000518878">
    <property type="component" value="Unassembled WGS sequence"/>
</dbReference>
<reference evidence="7 8" key="1">
    <citation type="journal article" date="2006" name="Int. J. Syst. Evol. Microbiol.">
        <title>Dyella yeojuensis sp. nov., isolated from greenhouse soil in Korea.</title>
        <authorList>
            <person name="Kim B.Y."/>
            <person name="Weon H.Y."/>
            <person name="Lee K.H."/>
            <person name="Seok S.J."/>
            <person name="Kwon S.W."/>
            <person name="Go S.J."/>
            <person name="Stackebrandt E."/>
        </authorList>
    </citation>
    <scope>NUCLEOTIDE SEQUENCE [LARGE SCALE GENOMIC DNA]</scope>
    <source>
        <strain evidence="7 8">DSM 17673</strain>
    </source>
</reference>
<dbReference type="InterPro" id="IPR036388">
    <property type="entry name" value="WH-like_DNA-bd_sf"/>
</dbReference>
<dbReference type="InterPro" id="IPR004839">
    <property type="entry name" value="Aminotransferase_I/II_large"/>
</dbReference>
<evidence type="ECO:0000256" key="3">
    <source>
        <dbReference type="ARBA" id="ARBA00023015"/>
    </source>
</evidence>
<gene>
    <name evidence="7" type="ORF">HBF32_01140</name>
</gene>
<dbReference type="GO" id="GO:0008483">
    <property type="term" value="F:transaminase activity"/>
    <property type="evidence" value="ECO:0007669"/>
    <property type="project" value="UniProtKB-KW"/>
</dbReference>
<dbReference type="GO" id="GO:0030170">
    <property type="term" value="F:pyridoxal phosphate binding"/>
    <property type="evidence" value="ECO:0007669"/>
    <property type="project" value="InterPro"/>
</dbReference>
<evidence type="ECO:0000313" key="7">
    <source>
        <dbReference type="EMBL" id="NID14070.1"/>
    </source>
</evidence>
<dbReference type="Gene3D" id="1.10.10.10">
    <property type="entry name" value="Winged helix-like DNA-binding domain superfamily/Winged helix DNA-binding domain"/>
    <property type="match status" value="1"/>
</dbReference>
<keyword evidence="7" id="KW-0808">Transferase</keyword>
<dbReference type="SMART" id="SM00345">
    <property type="entry name" value="HTH_GNTR"/>
    <property type="match status" value="1"/>
</dbReference>
<keyword evidence="2" id="KW-0663">Pyridoxal phosphate</keyword>
<organism evidence="7 8">
    <name type="scientific">Luteibacter yeojuensis</name>
    <dbReference type="NCBI Taxonomy" id="345309"/>
    <lineage>
        <taxon>Bacteria</taxon>
        <taxon>Pseudomonadati</taxon>
        <taxon>Pseudomonadota</taxon>
        <taxon>Gammaproteobacteria</taxon>
        <taxon>Lysobacterales</taxon>
        <taxon>Rhodanobacteraceae</taxon>
        <taxon>Luteibacter</taxon>
    </lineage>
</organism>
<dbReference type="SUPFAM" id="SSF53383">
    <property type="entry name" value="PLP-dependent transferases"/>
    <property type="match status" value="1"/>
</dbReference>
<dbReference type="Pfam" id="PF00155">
    <property type="entry name" value="Aminotran_1_2"/>
    <property type="match status" value="1"/>
</dbReference>
<dbReference type="GO" id="GO:0003677">
    <property type="term" value="F:DNA binding"/>
    <property type="evidence" value="ECO:0007669"/>
    <property type="project" value="UniProtKB-KW"/>
</dbReference>
<dbReference type="PROSITE" id="PS50949">
    <property type="entry name" value="HTH_GNTR"/>
    <property type="match status" value="1"/>
</dbReference>
<keyword evidence="4" id="KW-0238">DNA-binding</keyword>
<dbReference type="InterPro" id="IPR015424">
    <property type="entry name" value="PyrdxlP-dep_Trfase"/>
</dbReference>
<dbReference type="CDD" id="cd00609">
    <property type="entry name" value="AAT_like"/>
    <property type="match status" value="1"/>
</dbReference>
<dbReference type="CDD" id="cd07377">
    <property type="entry name" value="WHTH_GntR"/>
    <property type="match status" value="1"/>
</dbReference>
<dbReference type="Gene3D" id="3.40.640.10">
    <property type="entry name" value="Type I PLP-dependent aspartate aminotransferase-like (Major domain)"/>
    <property type="match status" value="1"/>
</dbReference>
<dbReference type="InterPro" id="IPR036390">
    <property type="entry name" value="WH_DNA-bd_sf"/>
</dbReference>
<feature type="domain" description="HTH gntR-type" evidence="6">
    <location>
        <begin position="11"/>
        <end position="79"/>
    </location>
</feature>
<dbReference type="InterPro" id="IPR000524">
    <property type="entry name" value="Tscrpt_reg_HTH_GntR"/>
</dbReference>
<keyword evidence="3" id="KW-0805">Transcription regulation</keyword>
<dbReference type="EMBL" id="JAAQTL010000001">
    <property type="protein sequence ID" value="NID14070.1"/>
    <property type="molecule type" value="Genomic_DNA"/>
</dbReference>
<proteinExistence type="inferred from homology"/>
<dbReference type="InterPro" id="IPR051446">
    <property type="entry name" value="HTH_trans_reg/aminotransferase"/>
</dbReference>
<dbReference type="PANTHER" id="PTHR46577:SF1">
    <property type="entry name" value="HTH-TYPE TRANSCRIPTIONAL REGULATORY PROTEIN GABR"/>
    <property type="match status" value="1"/>
</dbReference>
<keyword evidence="7" id="KW-0032">Aminotransferase</keyword>
<dbReference type="AlphaFoldDB" id="A0A7X5QRK0"/>
<sequence>MKLTIPLDDNGPLGRQIFEGLREAILSGRLRAGDRLPSTRDLAEQWGVSRTIVVIAFEQLLAEGYVGSRRGSGTYVLPGIAARIVDRREETIALSAYGRRAQAASAAIVPAAVARPRRYDFAYGRGDVTDFPFAQWRQLLAKHARKMSVRDLDYGVPAGNLALREAICDHVARSRGVACDPSQIVVVSGSQQAIDLIVRVLVDAGDTVAIEDPHYQGTRAVLAMSGARLHAVDVDDAGLDPEHLPSSARALFLTPSHQFPTGTVLTIPRRLAILDWARRSNAVVVEDDYDGEFRYDGQPLQSLQGLDTAGRVIYVGTFSRTIFAALRVGYLIVPKSLVDAFATAKWLADRHTAGLEQRVLAEFIGSGAYERYLRRVRRSLSLRRDALVDAVEDAFGGTMRMTGAASGAHVVLWPAGDFDEERAIDTAAANDVGVYPLSGYFVGPGKPGLLLGYSQMSAADIREGIRRLAGALHARR</sequence>
<dbReference type="RefSeq" id="WP_166697802.1">
    <property type="nucleotide sequence ID" value="NZ_JAAQTL010000001.1"/>
</dbReference>
<evidence type="ECO:0000259" key="6">
    <source>
        <dbReference type="PROSITE" id="PS50949"/>
    </source>
</evidence>
<accession>A0A7X5QRK0</accession>
<comment type="similarity">
    <text evidence="1">In the C-terminal section; belongs to the class-I pyridoxal-phosphate-dependent aminotransferase family.</text>
</comment>
<dbReference type="PRINTS" id="PR00035">
    <property type="entry name" value="HTHGNTR"/>
</dbReference>
<evidence type="ECO:0000256" key="1">
    <source>
        <dbReference type="ARBA" id="ARBA00005384"/>
    </source>
</evidence>
<dbReference type="GO" id="GO:0003700">
    <property type="term" value="F:DNA-binding transcription factor activity"/>
    <property type="evidence" value="ECO:0007669"/>
    <property type="project" value="InterPro"/>
</dbReference>
<dbReference type="InterPro" id="IPR015421">
    <property type="entry name" value="PyrdxlP-dep_Trfase_major"/>
</dbReference>
<protein>
    <submittedName>
        <fullName evidence="7">PLP-dependent aminotransferase family protein</fullName>
    </submittedName>
</protein>
<evidence type="ECO:0000256" key="4">
    <source>
        <dbReference type="ARBA" id="ARBA00023125"/>
    </source>
</evidence>
<evidence type="ECO:0000313" key="8">
    <source>
        <dbReference type="Proteomes" id="UP000518878"/>
    </source>
</evidence>
<evidence type="ECO:0000256" key="2">
    <source>
        <dbReference type="ARBA" id="ARBA00022898"/>
    </source>
</evidence>
<name>A0A7X5QRK0_9GAMM</name>